<dbReference type="InterPro" id="IPR051283">
    <property type="entry name" value="Sec_Metabolite_Acyltrans"/>
</dbReference>
<dbReference type="Gene3D" id="3.30.559.10">
    <property type="entry name" value="Chloramphenicol acetyltransferase-like domain"/>
    <property type="match status" value="2"/>
</dbReference>
<dbReference type="AlphaFoldDB" id="A0A6J0MTN4"/>
<keyword evidence="4" id="KW-1185">Reference proteome</keyword>
<reference evidence="5" key="2">
    <citation type="submission" date="2025-08" db="UniProtKB">
        <authorList>
            <consortium name="RefSeq"/>
        </authorList>
    </citation>
    <scope>IDENTIFICATION</scope>
    <source>
        <tissue evidence="5">Leaf</tissue>
    </source>
</reference>
<proteinExistence type="inferred from homology"/>
<dbReference type="Proteomes" id="UP000504610">
    <property type="component" value="Chromosome 3"/>
</dbReference>
<gene>
    <name evidence="5" type="primary">LOC108847135</name>
</gene>
<evidence type="ECO:0000313" key="5">
    <source>
        <dbReference type="RefSeq" id="XP_018475825.1"/>
    </source>
</evidence>
<dbReference type="GeneID" id="108847135"/>
<organism evidence="4 5">
    <name type="scientific">Raphanus sativus</name>
    <name type="common">Radish</name>
    <name type="synonym">Raphanus raphanistrum var. sativus</name>
    <dbReference type="NCBI Taxonomy" id="3726"/>
    <lineage>
        <taxon>Eukaryota</taxon>
        <taxon>Viridiplantae</taxon>
        <taxon>Streptophyta</taxon>
        <taxon>Embryophyta</taxon>
        <taxon>Tracheophyta</taxon>
        <taxon>Spermatophyta</taxon>
        <taxon>Magnoliopsida</taxon>
        <taxon>eudicotyledons</taxon>
        <taxon>Gunneridae</taxon>
        <taxon>Pentapetalae</taxon>
        <taxon>rosids</taxon>
        <taxon>malvids</taxon>
        <taxon>Brassicales</taxon>
        <taxon>Brassicaceae</taxon>
        <taxon>Brassiceae</taxon>
        <taxon>Raphanus</taxon>
    </lineage>
</organism>
<comment type="similarity">
    <text evidence="1">Belongs to the plant acyltransferase family.</text>
</comment>
<dbReference type="OrthoDB" id="1862401at2759"/>
<keyword evidence="3" id="KW-0012">Acyltransferase</keyword>
<sequence length="449" mass="50574">MDSSSVRIVSKCFLKPKTIPEESKQPYYLSPWDYALLSVHYIQKGLLFHKPLYSIDTLLEKLRESLSVTLVHFYPLAGRLTTPKAEKPNSYSVFVDCNNSPGAGFIYATSDLCVADIAGPKHVPLFVHSFFDHHRAVNHDGHSMTLLSVQVTELQDGIFIGVSMNHTMGDGTSFWNFFNAWSEIFQARESNKAEALCLKNPPVLNRYIPHGYGPLYSLPYSHPDEFIRRYESPVLNERIFCFSSEKIRMLKAKVNKMCGTTSKISSLQSLTAVIWRCITRARRLPLEQETSCRLAADNRGRMYPPLPSDYFGNCISALRTAAKAGELLENDLGWAALKLHQVVAEQTSEKVSQMIDQWLKSPFIYHTDGLFEPMSVMMGSSPRFNKYGCEFGMGKALTLRSGYAHKFDGKVTAYPGREGGGSIDLEVCLVPEFMEALESDEEFMSLVSF</sequence>
<dbReference type="Pfam" id="PF02458">
    <property type="entry name" value="Transferase"/>
    <property type="match status" value="1"/>
</dbReference>
<dbReference type="FunFam" id="3.30.559.10:FF:000008">
    <property type="entry name" value="Tryptamine hydroxycinnamoyl transferase"/>
    <property type="match status" value="1"/>
</dbReference>
<keyword evidence="2" id="KW-0808">Transferase</keyword>
<dbReference type="RefSeq" id="XP_018475825.1">
    <property type="nucleotide sequence ID" value="XM_018620323.2"/>
</dbReference>
<reference evidence="4" key="1">
    <citation type="journal article" date="2019" name="Database">
        <title>The radish genome database (RadishGD): an integrated information resource for radish genomics.</title>
        <authorList>
            <person name="Yu H.J."/>
            <person name="Baek S."/>
            <person name="Lee Y.J."/>
            <person name="Cho A."/>
            <person name="Mun J.H."/>
        </authorList>
    </citation>
    <scope>NUCLEOTIDE SEQUENCE [LARGE SCALE GENOMIC DNA]</scope>
    <source>
        <strain evidence="4">cv. WK10039</strain>
    </source>
</reference>
<dbReference type="PANTHER" id="PTHR31896:SF12">
    <property type="entry name" value="HXXXD-TYPE ACYL-TRANSFERASE FAMILY PROTEIN"/>
    <property type="match status" value="1"/>
</dbReference>
<dbReference type="KEGG" id="rsz:108847135"/>
<dbReference type="InterPro" id="IPR023213">
    <property type="entry name" value="CAT-like_dom_sf"/>
</dbReference>
<protein>
    <submittedName>
        <fullName evidence="5">Uncharacterized acetyltransferase At3g50280</fullName>
    </submittedName>
</protein>
<evidence type="ECO:0000256" key="1">
    <source>
        <dbReference type="ARBA" id="ARBA00009861"/>
    </source>
</evidence>
<dbReference type="GO" id="GO:0016746">
    <property type="term" value="F:acyltransferase activity"/>
    <property type="evidence" value="ECO:0007669"/>
    <property type="project" value="UniProtKB-KW"/>
</dbReference>
<evidence type="ECO:0000256" key="2">
    <source>
        <dbReference type="ARBA" id="ARBA00022679"/>
    </source>
</evidence>
<name>A0A6J0MTN4_RAPSA</name>
<accession>A0A6J0MTN4</accession>
<evidence type="ECO:0000256" key="3">
    <source>
        <dbReference type="ARBA" id="ARBA00023315"/>
    </source>
</evidence>
<evidence type="ECO:0000313" key="4">
    <source>
        <dbReference type="Proteomes" id="UP000504610"/>
    </source>
</evidence>
<dbReference type="PANTHER" id="PTHR31896">
    <property type="entry name" value="FAMILY REGULATORY PROTEIN, PUTATIVE (AFU_ORTHOLOGUE AFUA_3G14730)-RELATED"/>
    <property type="match status" value="1"/>
</dbReference>